<dbReference type="Pfam" id="PF02468">
    <property type="entry name" value="PsbN"/>
    <property type="match status" value="1"/>
</dbReference>
<keyword evidence="3 4" id="KW-0472">Membrane</keyword>
<evidence type="ECO:0000256" key="3">
    <source>
        <dbReference type="ARBA" id="ARBA00023136"/>
    </source>
</evidence>
<feature type="transmembrane region" description="Helical" evidence="4">
    <location>
        <begin position="6"/>
        <end position="24"/>
    </location>
</feature>
<evidence type="ECO:0000256" key="2">
    <source>
        <dbReference type="ARBA" id="ARBA00022989"/>
    </source>
</evidence>
<dbReference type="InterPro" id="IPR003398">
    <property type="entry name" value="PSII_PsbN"/>
</dbReference>
<gene>
    <name evidence="5" type="primary">psbN</name>
</gene>
<keyword evidence="1 4" id="KW-0812">Transmembrane</keyword>
<evidence type="ECO:0000313" key="5">
    <source>
        <dbReference type="EMBL" id="QQK55052.1"/>
    </source>
</evidence>
<organism evidence="5">
    <name type="scientific">Poterioochromonas malhamensis</name>
    <dbReference type="NCBI Taxonomy" id="88167"/>
    <lineage>
        <taxon>Eukaryota</taxon>
        <taxon>Sar</taxon>
        <taxon>Stramenopiles</taxon>
        <taxon>Ochrophyta</taxon>
        <taxon>Synurophyceae</taxon>
        <taxon>Ochromonadales</taxon>
        <taxon>Ochromonadaceae</taxon>
        <taxon>Poterioochromonas</taxon>
    </lineage>
</organism>
<keyword evidence="2 4" id="KW-1133">Transmembrane helix</keyword>
<dbReference type="GO" id="GO:0016020">
    <property type="term" value="C:membrane"/>
    <property type="evidence" value="ECO:0007669"/>
    <property type="project" value="InterPro"/>
</dbReference>
<dbReference type="RefSeq" id="YP_010139386.1">
    <property type="nucleotide sequence ID" value="NC_056910.1"/>
</dbReference>
<dbReference type="GeneID" id="67132948"/>
<dbReference type="AlphaFoldDB" id="A0A7T7BWD7"/>
<evidence type="ECO:0000256" key="1">
    <source>
        <dbReference type="ARBA" id="ARBA00022692"/>
    </source>
</evidence>
<sequence length="44" mass="4861">MNLDTIILSAILISLLIGITFLAISSSFGKDSKKYIDPFEEDNI</sequence>
<reference evidence="5" key="1">
    <citation type="submission" date="2020-10" db="EMBL/GenBank/DDBJ databases">
        <title>Complete chloroplast genome of the Synurophyceae Poterioochromonas malhamensis (Pringsheim) R.A.Andersen 2017 from Van Lake in Eastern Anatolia.</title>
        <authorList>
            <person name="Gastineau R."/>
            <person name="Yilmaz E."/>
            <person name="Solak C.N."/>
            <person name="Lemieux C."/>
            <person name="Turmel M."/>
            <person name="Witkowski A."/>
        </authorList>
    </citation>
    <scope>NUCLEOTIDE SEQUENCE</scope>
    <source>
        <strain evidence="5">SZCZR2049</strain>
    </source>
</reference>
<name>A0A7T7BWD7_9STRA</name>
<proteinExistence type="predicted"/>
<evidence type="ECO:0000256" key="4">
    <source>
        <dbReference type="SAM" id="Phobius"/>
    </source>
</evidence>
<geneLocation type="plastid" evidence="5"/>
<keyword evidence="5" id="KW-0934">Plastid</keyword>
<accession>A0A7T7BWD7</accession>
<protein>
    <submittedName>
        <fullName evidence="5">N protein of photosystem II</fullName>
    </submittedName>
</protein>
<dbReference type="EMBL" id="MW175522">
    <property type="protein sequence ID" value="QQK55052.1"/>
    <property type="molecule type" value="Genomic_DNA"/>
</dbReference>
<dbReference type="GO" id="GO:0015979">
    <property type="term" value="P:photosynthesis"/>
    <property type="evidence" value="ECO:0007669"/>
    <property type="project" value="InterPro"/>
</dbReference>